<feature type="transmembrane region" description="Helical" evidence="2">
    <location>
        <begin position="57"/>
        <end position="79"/>
    </location>
</feature>
<feature type="region of interest" description="Disordered" evidence="1">
    <location>
        <begin position="220"/>
        <end position="279"/>
    </location>
</feature>
<dbReference type="Proteomes" id="UP000324974">
    <property type="component" value="Chromosome"/>
</dbReference>
<evidence type="ECO:0000256" key="1">
    <source>
        <dbReference type="SAM" id="MobiDB-lite"/>
    </source>
</evidence>
<evidence type="ECO:0000256" key="2">
    <source>
        <dbReference type="SAM" id="Phobius"/>
    </source>
</evidence>
<keyword evidence="4" id="KW-1185">Reference proteome</keyword>
<gene>
    <name evidence="3" type="ORF">PX52LOC_03025</name>
</gene>
<feature type="transmembrane region" description="Helical" evidence="2">
    <location>
        <begin position="12"/>
        <end position="36"/>
    </location>
</feature>
<keyword evidence="2" id="KW-0812">Transmembrane</keyword>
<dbReference type="KEGG" id="lrs:PX52LOC_03025"/>
<name>A0A5C1ADL1_9BACT</name>
<feature type="transmembrane region" description="Helical" evidence="2">
    <location>
        <begin position="157"/>
        <end position="177"/>
    </location>
</feature>
<evidence type="ECO:0000313" key="3">
    <source>
        <dbReference type="EMBL" id="QEL16086.1"/>
    </source>
</evidence>
<feature type="transmembrane region" description="Helical" evidence="2">
    <location>
        <begin position="118"/>
        <end position="136"/>
    </location>
</feature>
<sequence length="279" mass="30736">MNFFSGELAAGFGLLTIVGAGLPTVLMIVALVYVALRVRDARSDTPDPDLGLKTVYWMLYTFGVLTFHVGLTVLAVHVVQGGSADSPPLPPVRPQFPLNIGQPPPPPATEWSAVSRTGWAFITAGVVVAGAFYLTGTRGTRNREWPTVQRVFTGGRIALAGTVSILAFLALIVIVFQKDEASSGVYETCLGILAVWLPSLAIHIFLFRWGGTPPYHVPAEVPTPRRPTVMPEELPEIQPAANEPEQPRPRRRSDDETDDFRRFDDEDEQPRRRRPRDED</sequence>
<organism evidence="3 4">
    <name type="scientific">Limnoglobus roseus</name>
    <dbReference type="NCBI Taxonomy" id="2598579"/>
    <lineage>
        <taxon>Bacteria</taxon>
        <taxon>Pseudomonadati</taxon>
        <taxon>Planctomycetota</taxon>
        <taxon>Planctomycetia</taxon>
        <taxon>Gemmatales</taxon>
        <taxon>Gemmataceae</taxon>
        <taxon>Limnoglobus</taxon>
    </lineage>
</organism>
<keyword evidence="2" id="KW-1133">Transmembrane helix</keyword>
<dbReference type="RefSeq" id="WP_149110850.1">
    <property type="nucleotide sequence ID" value="NZ_CP042425.1"/>
</dbReference>
<evidence type="ECO:0008006" key="5">
    <source>
        <dbReference type="Google" id="ProtNLM"/>
    </source>
</evidence>
<dbReference type="EMBL" id="CP042425">
    <property type="protein sequence ID" value="QEL16086.1"/>
    <property type="molecule type" value="Genomic_DNA"/>
</dbReference>
<feature type="compositionally biased region" description="Basic and acidic residues" evidence="1">
    <location>
        <begin position="245"/>
        <end position="264"/>
    </location>
</feature>
<proteinExistence type="predicted"/>
<feature type="transmembrane region" description="Helical" evidence="2">
    <location>
        <begin position="183"/>
        <end position="206"/>
    </location>
</feature>
<protein>
    <recommendedName>
        <fullName evidence="5">DUF5671 domain-containing protein</fullName>
    </recommendedName>
</protein>
<reference evidence="4" key="1">
    <citation type="submission" date="2019-08" db="EMBL/GenBank/DDBJ databases">
        <title>Limnoglobus roseus gen. nov., sp. nov., a novel freshwater planctomycete with a giant genome from the family Gemmataceae.</title>
        <authorList>
            <person name="Kulichevskaya I.S."/>
            <person name="Naumoff D.G."/>
            <person name="Miroshnikov K."/>
            <person name="Ivanova A."/>
            <person name="Philippov D.A."/>
            <person name="Hakobyan A."/>
            <person name="Rijpstra I.C."/>
            <person name="Sinninghe Damste J.S."/>
            <person name="Liesack W."/>
            <person name="Dedysh S.N."/>
        </authorList>
    </citation>
    <scope>NUCLEOTIDE SEQUENCE [LARGE SCALE GENOMIC DNA]</scope>
    <source>
        <strain evidence="4">PX52</strain>
    </source>
</reference>
<accession>A0A5C1ADL1</accession>
<keyword evidence="2" id="KW-0472">Membrane</keyword>
<dbReference type="AlphaFoldDB" id="A0A5C1ADL1"/>
<evidence type="ECO:0000313" key="4">
    <source>
        <dbReference type="Proteomes" id="UP000324974"/>
    </source>
</evidence>